<dbReference type="GO" id="GO:0003677">
    <property type="term" value="F:DNA binding"/>
    <property type="evidence" value="ECO:0007669"/>
    <property type="project" value="UniProtKB-UniRule"/>
</dbReference>
<dbReference type="GO" id="GO:0005634">
    <property type="term" value="C:nucleus"/>
    <property type="evidence" value="ECO:0007669"/>
    <property type="project" value="UniProtKB-UniRule"/>
</dbReference>
<dbReference type="STRING" id="181874.A0A409VAP1"/>
<evidence type="ECO:0000256" key="2">
    <source>
        <dbReference type="PROSITE-ProRule" id="PRU00267"/>
    </source>
</evidence>
<evidence type="ECO:0000259" key="4">
    <source>
        <dbReference type="PROSITE" id="PS50118"/>
    </source>
</evidence>
<feature type="DNA-binding region" description="HMG box" evidence="2">
    <location>
        <begin position="90"/>
        <end position="168"/>
    </location>
</feature>
<dbReference type="InterPro" id="IPR050342">
    <property type="entry name" value="HMGB"/>
</dbReference>
<gene>
    <name evidence="5" type="ORF">CVT24_009094</name>
</gene>
<reference evidence="5 6" key="1">
    <citation type="journal article" date="2018" name="Evol. Lett.">
        <title>Horizontal gene cluster transfer increased hallucinogenic mushroom diversity.</title>
        <authorList>
            <person name="Reynolds H.T."/>
            <person name="Vijayakumar V."/>
            <person name="Gluck-Thaler E."/>
            <person name="Korotkin H.B."/>
            <person name="Matheny P.B."/>
            <person name="Slot J.C."/>
        </authorList>
    </citation>
    <scope>NUCLEOTIDE SEQUENCE [LARGE SCALE GENOMIC DNA]</scope>
    <source>
        <strain evidence="5 6">2629</strain>
    </source>
</reference>
<dbReference type="Proteomes" id="UP000284842">
    <property type="component" value="Unassembled WGS sequence"/>
</dbReference>
<dbReference type="PANTHER" id="PTHR48112">
    <property type="entry name" value="HIGH MOBILITY GROUP PROTEIN DSP1"/>
    <property type="match status" value="1"/>
</dbReference>
<dbReference type="InterPro" id="IPR009071">
    <property type="entry name" value="HMG_box_dom"/>
</dbReference>
<evidence type="ECO:0000313" key="5">
    <source>
        <dbReference type="EMBL" id="PPQ63971.1"/>
    </source>
</evidence>
<feature type="compositionally biased region" description="Low complexity" evidence="3">
    <location>
        <begin position="177"/>
        <end position="190"/>
    </location>
</feature>
<dbReference type="OrthoDB" id="1919336at2759"/>
<accession>A0A409VAP1</accession>
<dbReference type="AlphaFoldDB" id="A0A409VAP1"/>
<dbReference type="Gene3D" id="1.10.30.10">
    <property type="entry name" value="High mobility group box domain"/>
    <property type="match status" value="1"/>
</dbReference>
<sequence>MTDQVSKFEAHRAQLSASLNAVADSMRSCAQLAESFAKIVSDASYTPEMAELVQDIDGAKGKRKAAFSPEDTDAPKKRKRNTKPKDPNAPKRPASSYILFQNEVRKQLKEQHPEFDNARLLSMIAEQWKNMPEEQKEASRVASPQLITYNQAMKNAKAQYSEEKKAYDNRTPAEIDAANAAAAEAQALKKANAKPRGPKPGVTPAQQASSVPARPPPPPEVTSPSVESSDEEDSAEDDASDDESEEEPEPAPKKRRGGSVKPASKDQKSKKGSKA</sequence>
<keyword evidence="2" id="KW-0539">Nucleus</keyword>
<feature type="region of interest" description="Disordered" evidence="3">
    <location>
        <begin position="177"/>
        <end position="275"/>
    </location>
</feature>
<organism evidence="5 6">
    <name type="scientific">Panaeolus cyanescens</name>
    <dbReference type="NCBI Taxonomy" id="181874"/>
    <lineage>
        <taxon>Eukaryota</taxon>
        <taxon>Fungi</taxon>
        <taxon>Dikarya</taxon>
        <taxon>Basidiomycota</taxon>
        <taxon>Agaricomycotina</taxon>
        <taxon>Agaricomycetes</taxon>
        <taxon>Agaricomycetidae</taxon>
        <taxon>Agaricales</taxon>
        <taxon>Agaricineae</taxon>
        <taxon>Galeropsidaceae</taxon>
        <taxon>Panaeolus</taxon>
    </lineage>
</organism>
<evidence type="ECO:0000256" key="1">
    <source>
        <dbReference type="ARBA" id="ARBA00023125"/>
    </source>
</evidence>
<evidence type="ECO:0000313" key="6">
    <source>
        <dbReference type="Proteomes" id="UP000284842"/>
    </source>
</evidence>
<dbReference type="InParanoid" id="A0A409VAP1"/>
<dbReference type="SUPFAM" id="SSF47095">
    <property type="entry name" value="HMG-box"/>
    <property type="match status" value="1"/>
</dbReference>
<dbReference type="InterPro" id="IPR036910">
    <property type="entry name" value="HMG_box_dom_sf"/>
</dbReference>
<name>A0A409VAP1_9AGAR</name>
<protein>
    <recommendedName>
        <fullName evidence="4">HMG box domain-containing protein</fullName>
    </recommendedName>
</protein>
<comment type="caution">
    <text evidence="5">The sequence shown here is derived from an EMBL/GenBank/DDBJ whole genome shotgun (WGS) entry which is preliminary data.</text>
</comment>
<feature type="region of interest" description="Disordered" evidence="3">
    <location>
        <begin position="57"/>
        <end position="95"/>
    </location>
</feature>
<feature type="compositionally biased region" description="Acidic residues" evidence="3">
    <location>
        <begin position="228"/>
        <end position="249"/>
    </location>
</feature>
<keyword evidence="1 2" id="KW-0238">DNA-binding</keyword>
<dbReference type="SMART" id="SM00398">
    <property type="entry name" value="HMG"/>
    <property type="match status" value="1"/>
</dbReference>
<dbReference type="PROSITE" id="PS50118">
    <property type="entry name" value="HMG_BOX_2"/>
    <property type="match status" value="1"/>
</dbReference>
<keyword evidence="6" id="KW-1185">Reference proteome</keyword>
<evidence type="ECO:0000256" key="3">
    <source>
        <dbReference type="SAM" id="MobiDB-lite"/>
    </source>
</evidence>
<dbReference type="EMBL" id="NHTK01006102">
    <property type="protein sequence ID" value="PPQ63971.1"/>
    <property type="molecule type" value="Genomic_DNA"/>
</dbReference>
<proteinExistence type="predicted"/>
<feature type="domain" description="HMG box" evidence="4">
    <location>
        <begin position="90"/>
        <end position="168"/>
    </location>
</feature>
<dbReference type="Pfam" id="PF00505">
    <property type="entry name" value="HMG_box"/>
    <property type="match status" value="1"/>
</dbReference>